<feature type="compositionally biased region" description="Acidic residues" evidence="1">
    <location>
        <begin position="279"/>
        <end position="298"/>
    </location>
</feature>
<feature type="compositionally biased region" description="Polar residues" evidence="1">
    <location>
        <begin position="421"/>
        <end position="435"/>
    </location>
</feature>
<feature type="compositionally biased region" description="Polar residues" evidence="1">
    <location>
        <begin position="1478"/>
        <end position="1487"/>
    </location>
</feature>
<feature type="region of interest" description="Disordered" evidence="1">
    <location>
        <begin position="729"/>
        <end position="750"/>
    </location>
</feature>
<gene>
    <name evidence="2" type="ORF">LDBPK_040340</name>
</gene>
<dbReference type="GeneID" id="13390708"/>
<protein>
    <recommendedName>
        <fullName evidence="4">MYND-type domain-containing protein</fullName>
    </recommendedName>
</protein>
<organism evidence="2 3">
    <name type="scientific">Leishmania donovani</name>
    <dbReference type="NCBI Taxonomy" id="5661"/>
    <lineage>
        <taxon>Eukaryota</taxon>
        <taxon>Discoba</taxon>
        <taxon>Euglenozoa</taxon>
        <taxon>Kinetoplastea</taxon>
        <taxon>Metakinetoplastina</taxon>
        <taxon>Trypanosomatida</taxon>
        <taxon>Trypanosomatidae</taxon>
        <taxon>Leishmaniinae</taxon>
        <taxon>Leishmania</taxon>
    </lineage>
</organism>
<dbReference type="RefSeq" id="XP_003858097.1">
    <property type="nucleotide sequence ID" value="XM_003858049.1"/>
</dbReference>
<feature type="region of interest" description="Disordered" evidence="1">
    <location>
        <begin position="390"/>
        <end position="465"/>
    </location>
</feature>
<feature type="region of interest" description="Disordered" evidence="1">
    <location>
        <begin position="518"/>
        <end position="572"/>
    </location>
</feature>
<feature type="compositionally biased region" description="Low complexity" evidence="1">
    <location>
        <begin position="494"/>
        <end position="503"/>
    </location>
</feature>
<feature type="region of interest" description="Disordered" evidence="1">
    <location>
        <begin position="836"/>
        <end position="892"/>
    </location>
</feature>
<proteinExistence type="predicted"/>
<feature type="compositionally biased region" description="Polar residues" evidence="1">
    <location>
        <begin position="1211"/>
        <end position="1228"/>
    </location>
</feature>
<feature type="compositionally biased region" description="Polar residues" evidence="1">
    <location>
        <begin position="675"/>
        <end position="686"/>
    </location>
</feature>
<reference evidence="3" key="2">
    <citation type="submission" date="2011-02" db="EMBL/GenBank/DDBJ databases">
        <title>Whole genome sequencing of Leishmania donovani clinical lines reveals dynamic variation related to drug resistance.</title>
        <authorList>
            <person name="Downing T."/>
            <person name="Imamura H."/>
            <person name="Sanders M."/>
            <person name="Decuypere S."/>
            <person name="Hertz-Fowler C."/>
            <person name="Clark T.G."/>
            <person name="Rijal S."/>
            <person name="Sundar S."/>
            <person name="Quail M.A."/>
            <person name="De Doncker S."/>
            <person name="Maes I."/>
            <person name="Vanaerschot M."/>
            <person name="Stark O."/>
            <person name="Schonian G."/>
            <person name="Dujardin J.C."/>
            <person name="Berriman M."/>
        </authorList>
    </citation>
    <scope>NUCLEOTIDE SEQUENCE [LARGE SCALE GENOMIC DNA]</scope>
    <source>
        <strain evidence="3">BPK282A1</strain>
    </source>
</reference>
<feature type="compositionally biased region" description="Polar residues" evidence="1">
    <location>
        <begin position="1959"/>
        <end position="1970"/>
    </location>
</feature>
<evidence type="ECO:0000313" key="3">
    <source>
        <dbReference type="Proteomes" id="UP000008980"/>
    </source>
</evidence>
<feature type="compositionally biased region" description="Polar residues" evidence="1">
    <location>
        <begin position="1280"/>
        <end position="1290"/>
    </location>
</feature>
<dbReference type="EMBL" id="FR799591">
    <property type="protein sequence ID" value="CBZ31373.1"/>
    <property type="molecule type" value="Genomic_DNA"/>
</dbReference>
<accession>E9B800</accession>
<feature type="compositionally biased region" description="Polar residues" evidence="1">
    <location>
        <begin position="837"/>
        <end position="866"/>
    </location>
</feature>
<dbReference type="KEGG" id="ldo:LDBPK_040340"/>
<feature type="region of interest" description="Disordered" evidence="1">
    <location>
        <begin position="1052"/>
        <end position="1071"/>
    </location>
</feature>
<feature type="compositionally biased region" description="Low complexity" evidence="1">
    <location>
        <begin position="1608"/>
        <end position="1624"/>
    </location>
</feature>
<feature type="region of interest" description="Disordered" evidence="1">
    <location>
        <begin position="228"/>
        <end position="247"/>
    </location>
</feature>
<feature type="compositionally biased region" description="Polar residues" evidence="1">
    <location>
        <begin position="999"/>
        <end position="1010"/>
    </location>
</feature>
<feature type="region of interest" description="Disordered" evidence="1">
    <location>
        <begin position="640"/>
        <end position="686"/>
    </location>
</feature>
<feature type="compositionally biased region" description="Polar residues" evidence="1">
    <location>
        <begin position="1"/>
        <end position="11"/>
    </location>
</feature>
<feature type="region of interest" description="Disordered" evidence="1">
    <location>
        <begin position="478"/>
        <end position="503"/>
    </location>
</feature>
<feature type="region of interest" description="Disordered" evidence="1">
    <location>
        <begin position="1604"/>
        <end position="1655"/>
    </location>
</feature>
<dbReference type="PhylomeDB" id="E9B800"/>
<feature type="region of interest" description="Disordered" evidence="1">
    <location>
        <begin position="1945"/>
        <end position="1970"/>
    </location>
</feature>
<feature type="region of interest" description="Disordered" evidence="1">
    <location>
        <begin position="998"/>
        <end position="1033"/>
    </location>
</feature>
<feature type="region of interest" description="Disordered" evidence="1">
    <location>
        <begin position="1267"/>
        <end position="1324"/>
    </location>
</feature>
<sequence length="2137" mass="228359">MRYPRPTSSQKGDVISDARSSNSPTPLSLDVPSPEHAWTGVELTHTLDGTPAGGEGGAALGAARTSAIFSFPFNAAAGRPLPSFAPLLPTQRTPLWVDATSTDGSAHVPKQKMGDDAAATPQPAPPCSISKPPFPSVSVSGATTKGCGEGHEAAAASPAARRQVQLSQWAVSPLNSPLSVPSVAASTRSRNKRRFEDLTPLEQRLESPVASSFTDLFVGLERPRLRGRRPREGLQRRGHHRRVHADGVSDVEAQASLLSSSSLSLHQICSTSHCDDTFSDEDDIDDDSYESATEDEDGANTPTVYRSPQLPHWWRSIAAPVPGTRVSLRPDTCRHEFWWIDRLGFEAHEIVRVVLKHSLEGVVLRRSGETAVVVEFRILPKLLKSTNYDVARRSRQQRDASPSLAADASVSESPRMPFTDSARSLTPTVSLTGSQPVDAAEAADLGDQRIRSGNRGSRTVGISSPDVRLQLPELVRADSGGKAECSQREFAEPATSTANGTTTTAATTVTTTITATAGSIGGQLTSPSSFPLSPKRPTRESVSGGREENTPSTQVSVRTSSLRSPLSPSAHPSLSLAVGSIAVTVAGRSADSLAEQDPQWPVLARVLDTTTNQHQHQSLRLPVAQTSPRTSAVAATVKAAESMSGNGEAEADASVTNGGGGGGGESARPLAPTSVKPNANGSSTSVLPVAMSPVRRLIQESRPATKLDAVHNTSIVGGADDVVASVEPTSSMGTQGSIGCPSPWRSSPQPQLPCGKLPPTVKVNSMVANGTGSGSSHSCIRNNHSGGNTHLSSISEEGTFLVHVELHHNLKNVGVNQRRNGGAVVAPPAASAFNPLPSASSHSVPALPGNSNSDWQHGSQRSQQPHPWTVGRQLSPRQPHRQHTLSSPISAANLYPDTTEKVVAAAAEAARLEDAIVPTTAAAATPSQQQPAVWGTPQHAMDEDDDSVVAILTLPISVCTPIVVARLHAMRILHPLLPAITALHGPAFSASIAGDYRNSDNTDTDSSNEALVTAPQPSNATPPSSPAAGAQGPDYAGAIRLLSEAIEFFKEEKNAEEEAPPSMMPTPEDHAPTRARDLSILYTVRSHLLFHASPTCLRDSLQDAEAALRCCPARDHINPTYEVLAANLISFGYVSEVEGLAGHLRHRWRAASPLLLRLGRVTQVMVSYASIFLRQQLPTSTLRLCAGGSANMMLPSNTSDTATGSPSLTAISLSPRSTPLPTEHTSSYLGHRGDERSSRPEVAAATANTLLQPHKLPYEVCPLPLGRHGRTLHNRDEPPRQSSPISTSPLSFPATGADSASADSMPHLRSPLRGSRQSSRPFRPGADVCHRRLFLLEMLFPSMNPAPVSPLPLPVSRGYRGATGRRGWQPNSTKVTISGGNDNATPSNVVIVPKTETTRPVRAEDFMYDRNSMLALLVATADTTMQWGTVPMCYFCRHIRLSATRRIQKDEVIFVERPAILMPFWPLLPSRLASASTGAAAPRSSSGTGAGVSDRPVSTTPEPSCCAQCGRQRLAKPVNCPGGCHSVYCSEQCRQRALRLYHVVECGGVPPDPNNAGVLEPGDDVGARVRRTVAVLQDVFSDWNSYLHHLARWDTPSTRLTAQHAACSPVTTPGASPVSPSPVGEMPRHDASQQQQQPGGSDGETPAQEKRSCAPPPILTVTAMRVVARLEAMMLSLALPLELLPQMQNHPTWTAERHAMMRAAARTLRQRGLMVPASTTRGVNLYCTHVDPQRLLLLEVLLQQLSVPFFADFNYRASPTVWEKLSRIPCEVARSSGNAVVTTGPEKSVASPVDGLGPDMFRSLPLPHTPSPVPAKAPQQRNCFVELTPAQLEELLCDLHSMLHRVYQVVAKELADVPSIPLCGAEGEEKNSLEWGLPGRWNCVELLGFLNSTRAFQQISDFALTSWAVVYPRDMEPPNVAAAMAADHRNTPQARPIFVGDDRPLNINPHHHHHHHHPNQSSTITNEFSHANPSDMNTVAVPLVVISPWSCLTVDLHPILGNVPSGVIHSRFMIEHEQRRRMLAYCAAAAGRRGGDGIGGGSVSEDSFLSVHSASSTSAAALLTGDDSARTGSLRDDLNLQLLEEAAQRSCSNLHISLVYTPSKEPAVLAVAKKNITHGDVLWWESLSCREYLSALL</sequence>
<feature type="compositionally biased region" description="Basic and acidic residues" evidence="1">
    <location>
        <begin position="478"/>
        <end position="491"/>
    </location>
</feature>
<feature type="compositionally biased region" description="Low complexity" evidence="1">
    <location>
        <begin position="1013"/>
        <end position="1033"/>
    </location>
</feature>
<feature type="compositionally biased region" description="Low complexity" evidence="1">
    <location>
        <begin position="555"/>
        <end position="572"/>
    </location>
</feature>
<feature type="region of interest" description="Disordered" evidence="1">
    <location>
        <begin position="279"/>
        <end position="305"/>
    </location>
</feature>
<feature type="region of interest" description="Disordered" evidence="1">
    <location>
        <begin position="1478"/>
        <end position="1498"/>
    </location>
</feature>
<dbReference type="OMA" id="VISPWSC"/>
<evidence type="ECO:0008006" key="4">
    <source>
        <dbReference type="Google" id="ProtNLM"/>
    </source>
</evidence>
<feature type="compositionally biased region" description="Basic residues" evidence="1">
    <location>
        <begin position="1949"/>
        <end position="1958"/>
    </location>
</feature>
<evidence type="ECO:0000256" key="1">
    <source>
        <dbReference type="SAM" id="MobiDB-lite"/>
    </source>
</evidence>
<dbReference type="VEuPathDB" id="TriTrypDB:LdBPK_040340.1"/>
<feature type="compositionally biased region" description="Polar residues" evidence="1">
    <location>
        <begin position="522"/>
        <end position="531"/>
    </location>
</feature>
<dbReference type="Proteomes" id="UP000008980">
    <property type="component" value="Chromosome 4"/>
</dbReference>
<evidence type="ECO:0000313" key="2">
    <source>
        <dbReference type="EMBL" id="CBZ31373.1"/>
    </source>
</evidence>
<name>E9B800_LEIDO</name>
<reference evidence="2 3" key="1">
    <citation type="journal article" date="2011" name="Genome Res.">
        <title>Whole genome sequencing of multiple Leishmania donovani clinical isolates provides insights into population structure and mechanisms of drug resistance.</title>
        <authorList>
            <person name="Downing T."/>
            <person name="Imamura H."/>
            <person name="Decuypere S."/>
            <person name="Clark T.G."/>
            <person name="Coombs G.H."/>
            <person name="Cotton J.A."/>
            <person name="Hilley J.D."/>
            <person name="de Doncker S."/>
            <person name="Maes I."/>
            <person name="Mottram J.C."/>
            <person name="Quail M.A."/>
            <person name="Rijal S."/>
            <person name="Sanders M."/>
            <person name="Schonian G."/>
            <person name="Stark O."/>
            <person name="Sundar S."/>
            <person name="Vanaerschot M."/>
            <person name="Hertz-Fowler C."/>
            <person name="Dujardin J.C."/>
            <person name="Berriman M."/>
        </authorList>
    </citation>
    <scope>NUCLEOTIDE SEQUENCE [LARGE SCALE GENOMIC DNA]</scope>
    <source>
        <strain evidence="2 3">BPK282A1</strain>
    </source>
</reference>
<feature type="region of interest" description="Disordered" evidence="1">
    <location>
        <begin position="1"/>
        <end position="34"/>
    </location>
</feature>
<feature type="region of interest" description="Disordered" evidence="1">
    <location>
        <begin position="1211"/>
        <end position="1242"/>
    </location>
</feature>